<organism evidence="1 2">
    <name type="scientific">Leptospira saintgironsiae</name>
    <dbReference type="NCBI Taxonomy" id="2023183"/>
    <lineage>
        <taxon>Bacteria</taxon>
        <taxon>Pseudomonadati</taxon>
        <taxon>Spirochaetota</taxon>
        <taxon>Spirochaetia</taxon>
        <taxon>Leptospirales</taxon>
        <taxon>Leptospiraceae</taxon>
        <taxon>Leptospira</taxon>
    </lineage>
</organism>
<dbReference type="Proteomes" id="UP000231926">
    <property type="component" value="Unassembled WGS sequence"/>
</dbReference>
<accession>A0A2M9YB16</accession>
<proteinExistence type="predicted"/>
<gene>
    <name evidence="1" type="ORF">CH362_12880</name>
</gene>
<evidence type="ECO:0000313" key="1">
    <source>
        <dbReference type="EMBL" id="PJZ48659.1"/>
    </source>
</evidence>
<protein>
    <submittedName>
        <fullName evidence="1">TIGR04454 family lipoprotein</fullName>
    </submittedName>
</protein>
<dbReference type="EMBL" id="NPDR01000005">
    <property type="protein sequence ID" value="PJZ48659.1"/>
    <property type="molecule type" value="Genomic_DNA"/>
</dbReference>
<keyword evidence="1" id="KW-0449">Lipoprotein</keyword>
<comment type="caution">
    <text evidence="1">The sequence shown here is derived from an EMBL/GenBank/DDBJ whole genome shotgun (WGS) entry which is preliminary data.</text>
</comment>
<keyword evidence="2" id="KW-1185">Reference proteome</keyword>
<dbReference type="NCBIfam" id="TIGR04454">
    <property type="entry name" value="Lepto_4Cys"/>
    <property type="match status" value="1"/>
</dbReference>
<dbReference type="AlphaFoldDB" id="A0A2M9YB16"/>
<dbReference type="InterPro" id="IPR031028">
    <property type="entry name" value="Lepto_4Cys"/>
</dbReference>
<dbReference type="PROSITE" id="PS51257">
    <property type="entry name" value="PROKAR_LIPOPROTEIN"/>
    <property type="match status" value="1"/>
</dbReference>
<dbReference type="RefSeq" id="WP_100710754.1">
    <property type="nucleotide sequence ID" value="NZ_NPDR01000005.1"/>
</dbReference>
<name>A0A2M9YB16_9LEPT</name>
<evidence type="ECO:0000313" key="2">
    <source>
        <dbReference type="Proteomes" id="UP000231926"/>
    </source>
</evidence>
<dbReference type="OrthoDB" id="345422at2"/>
<sequence length="92" mass="9794">MKNTFFSILTILIFAGLISCGGAKVSQAECDPVVNELISNLAVGQTPEQADKLKAMQGQISAHLLKECMTGKYDLTCLKSSKTLAALATCKK</sequence>
<reference evidence="1 2" key="1">
    <citation type="submission" date="2017-07" db="EMBL/GenBank/DDBJ databases">
        <title>Leptospira spp. isolated from tropical soils.</title>
        <authorList>
            <person name="Thibeaux R."/>
            <person name="Iraola G."/>
            <person name="Ferres I."/>
            <person name="Bierque E."/>
            <person name="Girault D."/>
            <person name="Soupe-Gilbert M.-E."/>
            <person name="Picardeau M."/>
            <person name="Goarant C."/>
        </authorList>
    </citation>
    <scope>NUCLEOTIDE SEQUENCE [LARGE SCALE GENOMIC DNA]</scope>
    <source>
        <strain evidence="1 2">FH4-C-A2</strain>
    </source>
</reference>